<dbReference type="InterPro" id="IPR050924">
    <property type="entry name" value="Peroxiredoxin_BCP/PrxQ"/>
</dbReference>
<dbReference type="Pfam" id="PF08534">
    <property type="entry name" value="Redoxin"/>
    <property type="match status" value="1"/>
</dbReference>
<protein>
    <submittedName>
        <fullName evidence="7">BcpB protein</fullName>
    </submittedName>
    <submittedName>
        <fullName evidence="8">Peroxiredoxin bcp</fullName>
        <ecNumber evidence="8">1.11.1.15</ecNumber>
    </submittedName>
</protein>
<accession>A0AAJ4ZEN2</accession>
<dbReference type="PANTHER" id="PTHR42801">
    <property type="entry name" value="THIOREDOXIN-DEPENDENT PEROXIDE REDUCTASE"/>
    <property type="match status" value="1"/>
</dbReference>
<evidence type="ECO:0000313" key="8">
    <source>
        <dbReference type="EMBL" id="SUA91965.1"/>
    </source>
</evidence>
<dbReference type="GO" id="GO:0008379">
    <property type="term" value="F:thioredoxin peroxidase activity"/>
    <property type="evidence" value="ECO:0007669"/>
    <property type="project" value="TreeGrafter"/>
</dbReference>
<keyword evidence="3 8" id="KW-0560">Oxidoreductase</keyword>
<reference evidence="8 10" key="3">
    <citation type="submission" date="2018-06" db="EMBL/GenBank/DDBJ databases">
        <authorList>
            <consortium name="Pathogen Informatics"/>
            <person name="Doyle S."/>
        </authorList>
    </citation>
    <scope>NUCLEOTIDE SEQUENCE [LARGE SCALE GENOMIC DNA]</scope>
    <source>
        <strain evidence="8 10">NCTC13159</strain>
    </source>
</reference>
<feature type="domain" description="Thioredoxin" evidence="6">
    <location>
        <begin position="23"/>
        <end position="188"/>
    </location>
</feature>
<gene>
    <name evidence="8" type="primary">bcp_2</name>
    <name evidence="8" type="ORF">NCTC13159_03485</name>
    <name evidence="7" type="ORF">RO07_03975</name>
</gene>
<reference evidence="7" key="2">
    <citation type="submission" date="2016-11" db="EMBL/GenBank/DDBJ databases">
        <title>Complete Genome Sequencing of Pandoraea pulmonicola DSM 16583.</title>
        <authorList>
            <person name="Chan K.-G."/>
        </authorList>
    </citation>
    <scope>NUCLEOTIDE SEQUENCE</scope>
    <source>
        <strain evidence="7">DSM 16583</strain>
    </source>
</reference>
<dbReference type="Proteomes" id="UP000035086">
    <property type="component" value="Chromosome"/>
</dbReference>
<dbReference type="KEGG" id="ppul:RO07_03975"/>
<proteinExistence type="predicted"/>
<dbReference type="AlphaFoldDB" id="A0AAJ4ZEN2"/>
<keyword evidence="2" id="KW-0049">Antioxidant</keyword>
<dbReference type="GO" id="GO:0034599">
    <property type="term" value="P:cellular response to oxidative stress"/>
    <property type="evidence" value="ECO:0007669"/>
    <property type="project" value="TreeGrafter"/>
</dbReference>
<evidence type="ECO:0000259" key="6">
    <source>
        <dbReference type="PROSITE" id="PS51352"/>
    </source>
</evidence>
<keyword evidence="9" id="KW-1185">Reference proteome</keyword>
<evidence type="ECO:0000256" key="5">
    <source>
        <dbReference type="ARBA" id="ARBA00023284"/>
    </source>
</evidence>
<name>A0AAJ4ZEN2_PANPU</name>
<evidence type="ECO:0000313" key="10">
    <source>
        <dbReference type="Proteomes" id="UP000254589"/>
    </source>
</evidence>
<dbReference type="EC" id="1.11.1.15" evidence="8"/>
<dbReference type="GO" id="GO:0045454">
    <property type="term" value="P:cell redox homeostasis"/>
    <property type="evidence" value="ECO:0007669"/>
    <property type="project" value="TreeGrafter"/>
</dbReference>
<dbReference type="InterPro" id="IPR036249">
    <property type="entry name" value="Thioredoxin-like_sf"/>
</dbReference>
<dbReference type="PANTHER" id="PTHR42801:SF21">
    <property type="entry name" value="BCPB PROTEIN"/>
    <property type="match status" value="1"/>
</dbReference>
<evidence type="ECO:0000256" key="2">
    <source>
        <dbReference type="ARBA" id="ARBA00022862"/>
    </source>
</evidence>
<dbReference type="EMBL" id="UGSJ01000001">
    <property type="protein sequence ID" value="SUA91965.1"/>
    <property type="molecule type" value="Genomic_DNA"/>
</dbReference>
<dbReference type="Gene3D" id="3.40.30.10">
    <property type="entry name" value="Glutaredoxin"/>
    <property type="match status" value="1"/>
</dbReference>
<dbReference type="InterPro" id="IPR013740">
    <property type="entry name" value="Redoxin"/>
</dbReference>
<keyword evidence="4" id="KW-1015">Disulfide bond</keyword>
<reference evidence="9" key="1">
    <citation type="submission" date="2014-12" db="EMBL/GenBank/DDBJ databases">
        <title>Complete Genome Sequencing of Pandoraea pulmonicola DSM 16583.</title>
        <authorList>
            <person name="Chan K.-G."/>
        </authorList>
    </citation>
    <scope>NUCLEOTIDE SEQUENCE [LARGE SCALE GENOMIC DNA]</scope>
    <source>
        <strain evidence="9">DSM 16583</strain>
    </source>
</reference>
<sequence>MSDVFSVDWSTVPTPIDDGSTQHLPGKPLPHVALISTDGNVVDLSRLSGRTVIYAFPRMHHPDQPITEGWFTIPGAPGCTPQSCAFRDHAKELAAAGAAHIFGLSTQHTSDQREGVKRLHLPFPLLSDHDRAFTNALSLPTFEAGGMLLPKRLTLIVRNGVIEHVFYPVFPPDKNAEDVLKWLEQRRN</sequence>
<organism evidence="8 10">
    <name type="scientific">Pandoraea pulmonicola</name>
    <dbReference type="NCBI Taxonomy" id="93221"/>
    <lineage>
        <taxon>Bacteria</taxon>
        <taxon>Pseudomonadati</taxon>
        <taxon>Pseudomonadota</taxon>
        <taxon>Betaproteobacteria</taxon>
        <taxon>Burkholderiales</taxon>
        <taxon>Burkholderiaceae</taxon>
        <taxon>Pandoraea</taxon>
    </lineage>
</organism>
<evidence type="ECO:0000313" key="9">
    <source>
        <dbReference type="Proteomes" id="UP000035086"/>
    </source>
</evidence>
<evidence type="ECO:0000256" key="4">
    <source>
        <dbReference type="ARBA" id="ARBA00023157"/>
    </source>
</evidence>
<dbReference type="Proteomes" id="UP000254589">
    <property type="component" value="Unassembled WGS sequence"/>
</dbReference>
<evidence type="ECO:0000313" key="7">
    <source>
        <dbReference type="EMBL" id="AJC19852.1"/>
    </source>
</evidence>
<keyword evidence="1 8" id="KW-0575">Peroxidase</keyword>
<keyword evidence="5" id="KW-0676">Redox-active center</keyword>
<dbReference type="CDD" id="cd03017">
    <property type="entry name" value="PRX_BCP"/>
    <property type="match status" value="1"/>
</dbReference>
<evidence type="ECO:0000256" key="3">
    <source>
        <dbReference type="ARBA" id="ARBA00023002"/>
    </source>
</evidence>
<dbReference type="RefSeq" id="WP_039405434.1">
    <property type="nucleotide sequence ID" value="NZ_CP010310.2"/>
</dbReference>
<dbReference type="GO" id="GO:0005737">
    <property type="term" value="C:cytoplasm"/>
    <property type="evidence" value="ECO:0007669"/>
    <property type="project" value="TreeGrafter"/>
</dbReference>
<dbReference type="EMBL" id="CP010310">
    <property type="protein sequence ID" value="AJC19852.1"/>
    <property type="molecule type" value="Genomic_DNA"/>
</dbReference>
<evidence type="ECO:0000256" key="1">
    <source>
        <dbReference type="ARBA" id="ARBA00022559"/>
    </source>
</evidence>
<dbReference type="SUPFAM" id="SSF52833">
    <property type="entry name" value="Thioredoxin-like"/>
    <property type="match status" value="1"/>
</dbReference>
<dbReference type="InterPro" id="IPR013766">
    <property type="entry name" value="Thioredoxin_domain"/>
</dbReference>
<dbReference type="PROSITE" id="PS51352">
    <property type="entry name" value="THIOREDOXIN_2"/>
    <property type="match status" value="1"/>
</dbReference>